<evidence type="ECO:0000313" key="3">
    <source>
        <dbReference type="Proteomes" id="UP000187203"/>
    </source>
</evidence>
<dbReference type="InterPro" id="IPR032675">
    <property type="entry name" value="LRR_dom_sf"/>
</dbReference>
<proteinExistence type="predicted"/>
<organism evidence="2 3">
    <name type="scientific">Corchorus olitorius</name>
    <dbReference type="NCBI Taxonomy" id="93759"/>
    <lineage>
        <taxon>Eukaryota</taxon>
        <taxon>Viridiplantae</taxon>
        <taxon>Streptophyta</taxon>
        <taxon>Embryophyta</taxon>
        <taxon>Tracheophyta</taxon>
        <taxon>Spermatophyta</taxon>
        <taxon>Magnoliopsida</taxon>
        <taxon>eudicotyledons</taxon>
        <taxon>Gunneridae</taxon>
        <taxon>Pentapetalae</taxon>
        <taxon>rosids</taxon>
        <taxon>malvids</taxon>
        <taxon>Malvales</taxon>
        <taxon>Malvaceae</taxon>
        <taxon>Grewioideae</taxon>
        <taxon>Apeibeae</taxon>
        <taxon>Corchorus</taxon>
    </lineage>
</organism>
<feature type="domain" description="F-box/LRR-repeat protein 15/At3g58940/PEG3-like LRR" evidence="1">
    <location>
        <begin position="2"/>
        <end position="114"/>
    </location>
</feature>
<comment type="caution">
    <text evidence="2">The sequence shown here is derived from an EMBL/GenBank/DDBJ whole genome shotgun (WGS) entry which is preliminary data.</text>
</comment>
<gene>
    <name evidence="2" type="ORF">COLO4_08500</name>
</gene>
<evidence type="ECO:0000313" key="2">
    <source>
        <dbReference type="EMBL" id="OMP05860.1"/>
    </source>
</evidence>
<dbReference type="Gene3D" id="3.80.10.10">
    <property type="entry name" value="Ribonuclease Inhibitor"/>
    <property type="match status" value="1"/>
</dbReference>
<dbReference type="InterPro" id="IPR050232">
    <property type="entry name" value="FBL13/AtMIF1-like"/>
</dbReference>
<dbReference type="Proteomes" id="UP000187203">
    <property type="component" value="Unassembled WGS sequence"/>
</dbReference>
<dbReference type="PANTHER" id="PTHR31900:SF30">
    <property type="entry name" value="SUPERFAMILY PROTEIN, PUTATIVE-RELATED"/>
    <property type="match status" value="1"/>
</dbReference>
<protein>
    <submittedName>
        <fullName evidence="2">FBD-associated F-box protein</fullName>
    </submittedName>
</protein>
<name>A0A1R3KFK7_9ROSI</name>
<accession>A0A1R3KFK7</accession>
<dbReference type="InterPro" id="IPR055411">
    <property type="entry name" value="LRR_FXL15/At3g58940/PEG3-like"/>
</dbReference>
<evidence type="ECO:0000259" key="1">
    <source>
        <dbReference type="Pfam" id="PF24758"/>
    </source>
</evidence>
<sequence>MSLPHSLFTCESLTSLKLTFTQSKTPEIEFPTSVWLPSLKTLRIENSHNAEKILPGCPVLEEFHFKLGSYSYNCRNISIANASLQRLIVKGFMQDNYSASFLVINCPNLRSLKISWHNGDIKVCELYSLVKADIAIDCRDHWWETLRGRRNPRILELLESIRHVKSLELSRSTLEGIHFDPYREHKEMKSNTEADELAKSGIEKATPWNTNFE</sequence>
<dbReference type="Pfam" id="PF24758">
    <property type="entry name" value="LRR_At5g56370"/>
    <property type="match status" value="1"/>
</dbReference>
<dbReference type="OrthoDB" id="1298252at2759"/>
<keyword evidence="3" id="KW-1185">Reference proteome</keyword>
<dbReference type="SUPFAM" id="SSF52047">
    <property type="entry name" value="RNI-like"/>
    <property type="match status" value="1"/>
</dbReference>
<reference evidence="3" key="1">
    <citation type="submission" date="2013-09" db="EMBL/GenBank/DDBJ databases">
        <title>Corchorus olitorius genome sequencing.</title>
        <authorList>
            <person name="Alam M."/>
            <person name="Haque M.S."/>
            <person name="Islam M.S."/>
            <person name="Emdad E.M."/>
            <person name="Islam M.M."/>
            <person name="Ahmed B."/>
            <person name="Halim A."/>
            <person name="Hossen Q.M.M."/>
            <person name="Hossain M.Z."/>
            <person name="Ahmed R."/>
            <person name="Khan M.M."/>
            <person name="Islam R."/>
            <person name="Rashid M.M."/>
            <person name="Khan S.A."/>
            <person name="Rahman M.S."/>
            <person name="Alam M."/>
            <person name="Yahiya A.S."/>
            <person name="Khan M.S."/>
            <person name="Azam M.S."/>
            <person name="Haque T."/>
            <person name="Lashkar M.Z.H."/>
            <person name="Akhand A.I."/>
            <person name="Morshed G."/>
            <person name="Roy S."/>
            <person name="Uddin K.S."/>
            <person name="Rabeya T."/>
            <person name="Hossain A.S."/>
            <person name="Chowdhury A."/>
            <person name="Snigdha A.R."/>
            <person name="Mortoza M.S."/>
            <person name="Matin S.A."/>
            <person name="Hoque S.M.E."/>
            <person name="Islam M.K."/>
            <person name="Roy D.K."/>
            <person name="Haider R."/>
            <person name="Moosa M.M."/>
            <person name="Elias S.M."/>
            <person name="Hasan A.M."/>
            <person name="Jahan S."/>
            <person name="Shafiuddin M."/>
            <person name="Mahmood N."/>
            <person name="Shommy N.S."/>
        </authorList>
    </citation>
    <scope>NUCLEOTIDE SEQUENCE [LARGE SCALE GENOMIC DNA]</scope>
    <source>
        <strain evidence="3">cv. O-4</strain>
    </source>
</reference>
<dbReference type="EMBL" id="AWUE01013808">
    <property type="protein sequence ID" value="OMP05860.1"/>
    <property type="molecule type" value="Genomic_DNA"/>
</dbReference>
<dbReference type="AlphaFoldDB" id="A0A1R3KFK7"/>
<dbReference type="PANTHER" id="PTHR31900">
    <property type="entry name" value="F-BOX/RNI SUPERFAMILY PROTEIN-RELATED"/>
    <property type="match status" value="1"/>
</dbReference>